<keyword evidence="4" id="KW-1185">Reference proteome</keyword>
<comment type="function">
    <text evidence="2">Antitoxin component of a type II toxin-antitoxin (TA) system.</text>
</comment>
<sequence length="96" mass="10841">MLKVDVERIVSVTDARGRLSELVDEAKSDEFWVLTKGGKPRVALVDVAYLDDLIRRAWFNELASQTQGAFDAYLRKQGIDPDEVSEDEIERVLASD</sequence>
<comment type="similarity">
    <text evidence="1 2">Belongs to the phD/YefM antitoxin family.</text>
</comment>
<evidence type="ECO:0000256" key="2">
    <source>
        <dbReference type="RuleBase" id="RU362080"/>
    </source>
</evidence>
<evidence type="ECO:0000256" key="1">
    <source>
        <dbReference type="ARBA" id="ARBA00009981"/>
    </source>
</evidence>
<protein>
    <recommendedName>
        <fullName evidence="2">Antitoxin</fullName>
    </recommendedName>
</protein>
<dbReference type="InterPro" id="IPR006442">
    <property type="entry name" value="Antitoxin_Phd/YefM"/>
</dbReference>
<dbReference type="InterPro" id="IPR036165">
    <property type="entry name" value="YefM-like_sf"/>
</dbReference>
<accession>A0A160T582</accession>
<gene>
    <name evidence="3" type="ORF">CFX0092_A2107</name>
</gene>
<dbReference type="Pfam" id="PF02604">
    <property type="entry name" value="PhdYeFM_antitox"/>
    <property type="match status" value="1"/>
</dbReference>
<reference evidence="3" key="1">
    <citation type="submission" date="2016-01" db="EMBL/GenBank/DDBJ databases">
        <authorList>
            <person name="Mcilroy J.S."/>
            <person name="Karst M S."/>
            <person name="Albertsen M."/>
        </authorList>
    </citation>
    <scope>NUCLEOTIDE SEQUENCE</scope>
    <source>
        <strain evidence="3">Cfx-K</strain>
    </source>
</reference>
<proteinExistence type="inferred from homology"/>
<dbReference type="RefSeq" id="WP_157913056.1">
    <property type="nucleotide sequence ID" value="NZ_LN890655.1"/>
</dbReference>
<dbReference type="EMBL" id="LN890655">
    <property type="protein sequence ID" value="CUS03985.2"/>
    <property type="molecule type" value="Genomic_DNA"/>
</dbReference>
<dbReference type="NCBIfam" id="TIGR01552">
    <property type="entry name" value="phd_fam"/>
    <property type="match status" value="1"/>
</dbReference>
<dbReference type="Gene3D" id="3.40.1620.10">
    <property type="entry name" value="YefM-like domain"/>
    <property type="match status" value="1"/>
</dbReference>
<dbReference type="Proteomes" id="UP000215027">
    <property type="component" value="Chromosome I"/>
</dbReference>
<name>A0A160T582_9CHLR</name>
<dbReference type="OrthoDB" id="488160at2"/>
<dbReference type="AlphaFoldDB" id="A0A160T582"/>
<organism evidence="3 4">
    <name type="scientific">Candidatus Promineifilum breve</name>
    <dbReference type="NCBI Taxonomy" id="1806508"/>
    <lineage>
        <taxon>Bacteria</taxon>
        <taxon>Bacillati</taxon>
        <taxon>Chloroflexota</taxon>
        <taxon>Ardenticatenia</taxon>
        <taxon>Candidatus Promineifilales</taxon>
        <taxon>Candidatus Promineifilaceae</taxon>
        <taxon>Candidatus Promineifilum</taxon>
    </lineage>
</organism>
<dbReference type="KEGG" id="pbf:CFX0092_A2107"/>
<evidence type="ECO:0000313" key="3">
    <source>
        <dbReference type="EMBL" id="CUS03985.2"/>
    </source>
</evidence>
<dbReference type="SUPFAM" id="SSF143120">
    <property type="entry name" value="YefM-like"/>
    <property type="match status" value="1"/>
</dbReference>
<evidence type="ECO:0000313" key="4">
    <source>
        <dbReference type="Proteomes" id="UP000215027"/>
    </source>
</evidence>